<accession>A0A1I6MWL8</accession>
<evidence type="ECO:0000313" key="1">
    <source>
        <dbReference type="EMBL" id="SFS20090.1"/>
    </source>
</evidence>
<dbReference type="OrthoDB" id="1234180at2"/>
<reference evidence="1 2" key="1">
    <citation type="submission" date="2016-10" db="EMBL/GenBank/DDBJ databases">
        <authorList>
            <person name="de Groot N.N."/>
        </authorList>
    </citation>
    <scope>NUCLEOTIDE SEQUENCE [LARGE SCALE GENOMIC DNA]</scope>
    <source>
        <strain evidence="1 2">DSM 29433</strain>
    </source>
</reference>
<keyword evidence="2" id="KW-1185">Reference proteome</keyword>
<name>A0A1I6MWL8_9RHOB</name>
<organism evidence="1 2">
    <name type="scientific">Yoonia litorea</name>
    <dbReference type="NCBI Taxonomy" id="1123755"/>
    <lineage>
        <taxon>Bacteria</taxon>
        <taxon>Pseudomonadati</taxon>
        <taxon>Pseudomonadota</taxon>
        <taxon>Alphaproteobacteria</taxon>
        <taxon>Rhodobacterales</taxon>
        <taxon>Paracoccaceae</taxon>
        <taxon>Yoonia</taxon>
    </lineage>
</organism>
<dbReference type="AlphaFoldDB" id="A0A1I6MWL8"/>
<evidence type="ECO:0000313" key="2">
    <source>
        <dbReference type="Proteomes" id="UP000198926"/>
    </source>
</evidence>
<dbReference type="RefSeq" id="WP_131802585.1">
    <property type="nucleotide sequence ID" value="NZ_FOZM01000002.1"/>
</dbReference>
<sequence length="314" mass="35086">MFVNVPESEQLENTALRLFFDGWERTVDLHLDFCSVYAVPIEEVAGKHDFSEEWTEYVDSAQAEMGAICAVIQQAAEIRLKSIICAVSPYLLLLNSEVPLKMTDADLDFTGLRTLDAVDLPRAVRTMTDFELPDSYIQQYGELRKRRNQVAHLGLHKGGLSPSLLIDFLCQQFLALWPDGRWLNRRVEFDGNSAQRFFHDGRYSSVETTVMIELPSTRALLDNETFKKVVGVSKSKLKGFCPNCVDSIARKTGIDPEATAYQTGELTAFCAMCENGLQIHNEPECCDRCEAGQFATSVSDATGTISVCYCCGCR</sequence>
<gene>
    <name evidence="1" type="ORF">SAMN05444714_2474</name>
</gene>
<dbReference type="EMBL" id="FOZM01000002">
    <property type="protein sequence ID" value="SFS20090.1"/>
    <property type="molecule type" value="Genomic_DNA"/>
</dbReference>
<proteinExistence type="predicted"/>
<protein>
    <submittedName>
        <fullName evidence="1">Uncharacterized protein</fullName>
    </submittedName>
</protein>
<dbReference type="Proteomes" id="UP000198926">
    <property type="component" value="Unassembled WGS sequence"/>
</dbReference>
<dbReference type="STRING" id="1123755.SAMN05444714_2474"/>